<gene>
    <name evidence="3" type="primary">hslJ</name>
    <name evidence="3" type="ORF">FEM41_18620</name>
</gene>
<name>A0A4P8YRZ4_9ENTR</name>
<dbReference type="Proteomes" id="UP000302163">
    <property type="component" value="Chromosome"/>
</dbReference>
<keyword evidence="1" id="KW-0732">Signal</keyword>
<dbReference type="NCBIfam" id="NF007766">
    <property type="entry name" value="PRK10449.1"/>
    <property type="match status" value="1"/>
</dbReference>
<feature type="chain" id="PRO_5020576538" evidence="1">
    <location>
        <begin position="20"/>
        <end position="145"/>
    </location>
</feature>
<dbReference type="PANTHER" id="PTHR35535">
    <property type="entry name" value="HEAT SHOCK PROTEIN HSLJ"/>
    <property type="match status" value="1"/>
</dbReference>
<dbReference type="OrthoDB" id="5600341at2"/>
<feature type="signal peptide" evidence="1">
    <location>
        <begin position="1"/>
        <end position="19"/>
    </location>
</feature>
<dbReference type="Gene3D" id="2.40.128.270">
    <property type="match status" value="1"/>
</dbReference>
<dbReference type="InterPro" id="IPR005184">
    <property type="entry name" value="DUF306_Meta_HslJ"/>
</dbReference>
<dbReference type="Pfam" id="PF03724">
    <property type="entry name" value="META"/>
    <property type="match status" value="1"/>
</dbReference>
<sequence>MKKSLATLLVACSALVGCAQGDNNAAGASAEQLQHHRFVLESVDGKPLTLSDKSGRQPEIDFGEKMHISGAMCNRFTGQGELNNGVLTAQLASTRMMCADPQLNALDNLFGQMLAAGAHISVANDKLTLKNPQHTLVYKRAEWVN</sequence>
<dbReference type="PROSITE" id="PS51257">
    <property type="entry name" value="PROKAR_LIPOPROTEIN"/>
    <property type="match status" value="1"/>
</dbReference>
<evidence type="ECO:0000259" key="2">
    <source>
        <dbReference type="Pfam" id="PF03724"/>
    </source>
</evidence>
<dbReference type="PANTHER" id="PTHR35535:SF1">
    <property type="entry name" value="HEAT SHOCK PROTEIN HSLJ"/>
    <property type="match status" value="1"/>
</dbReference>
<accession>A0A4P8YRZ4</accession>
<reference evidence="3 4" key="1">
    <citation type="submission" date="2019-05" db="EMBL/GenBank/DDBJ databases">
        <title>Complete genome sequence of Izhakiella calystegiae KSNA2, an endophyte isolated from beach morning glory (Calystegia soldanella).</title>
        <authorList>
            <person name="Jiang L."/>
            <person name="Jeong J.C."/>
            <person name="Kim C.Y."/>
            <person name="Kim D.H."/>
            <person name="Kim S.W."/>
            <person name="Lee j."/>
        </authorList>
    </citation>
    <scope>NUCLEOTIDE SEQUENCE [LARGE SCALE GENOMIC DNA]</scope>
    <source>
        <strain evidence="3 4">KSNA2</strain>
    </source>
</reference>
<dbReference type="InterPro" id="IPR038670">
    <property type="entry name" value="HslJ-like_sf"/>
</dbReference>
<keyword evidence="3" id="KW-0346">Stress response</keyword>
<feature type="domain" description="DUF306" evidence="2">
    <location>
        <begin position="31"/>
        <end position="136"/>
    </location>
</feature>
<keyword evidence="4" id="KW-1185">Reference proteome</keyword>
<evidence type="ECO:0000256" key="1">
    <source>
        <dbReference type="SAM" id="SignalP"/>
    </source>
</evidence>
<evidence type="ECO:0000313" key="3">
    <source>
        <dbReference type="EMBL" id="QCT21522.1"/>
    </source>
</evidence>
<organism evidence="3 4">
    <name type="scientific">Jejubacter calystegiae</name>
    <dbReference type="NCBI Taxonomy" id="2579935"/>
    <lineage>
        <taxon>Bacteria</taxon>
        <taxon>Pseudomonadati</taxon>
        <taxon>Pseudomonadota</taxon>
        <taxon>Gammaproteobacteria</taxon>
        <taxon>Enterobacterales</taxon>
        <taxon>Enterobacteriaceae</taxon>
        <taxon>Jejubacter</taxon>
    </lineage>
</organism>
<dbReference type="RefSeq" id="WP_138097678.1">
    <property type="nucleotide sequence ID" value="NZ_CP040428.1"/>
</dbReference>
<dbReference type="EMBL" id="CP040428">
    <property type="protein sequence ID" value="QCT21522.1"/>
    <property type="molecule type" value="Genomic_DNA"/>
</dbReference>
<dbReference type="KEGG" id="izh:FEM41_18620"/>
<protein>
    <submittedName>
        <fullName evidence="3">Heat shock protein HslJ</fullName>
    </submittedName>
</protein>
<evidence type="ECO:0000313" key="4">
    <source>
        <dbReference type="Proteomes" id="UP000302163"/>
    </source>
</evidence>
<dbReference type="InterPro" id="IPR053147">
    <property type="entry name" value="Hsp_HslJ-like"/>
</dbReference>
<dbReference type="AlphaFoldDB" id="A0A4P8YRZ4"/>
<proteinExistence type="predicted"/>